<evidence type="ECO:0000313" key="1">
    <source>
        <dbReference type="EMBL" id="WMT10339.1"/>
    </source>
</evidence>
<accession>A0AAF0T8H1</accession>
<geneLocation type="plasmid" evidence="1 2">
    <name>unnamed2</name>
</geneLocation>
<dbReference type="GeneID" id="39860339"/>
<evidence type="ECO:0000313" key="2">
    <source>
        <dbReference type="Proteomes" id="UP001224926"/>
    </source>
</evidence>
<dbReference type="RefSeq" id="WP_049967009.1">
    <property type="nucleotide sequence ID" value="NZ_CP101875.1"/>
</dbReference>
<dbReference type="AlphaFoldDB" id="A0AAF0T8H1"/>
<dbReference type="GeneID" id="84216805"/>
<proteinExistence type="predicted"/>
<keyword evidence="1" id="KW-0614">Plasmid</keyword>
<gene>
    <name evidence="1" type="ORF">NP511_22665</name>
</gene>
<protein>
    <submittedName>
        <fullName evidence="1">Uncharacterized protein</fullName>
    </submittedName>
</protein>
<dbReference type="Proteomes" id="UP001224926">
    <property type="component" value="Plasmid unnamed2"/>
</dbReference>
<organism evidence="1 2">
    <name type="scientific">Natrinema thermotolerans</name>
    <dbReference type="NCBI Taxonomy" id="121872"/>
    <lineage>
        <taxon>Archaea</taxon>
        <taxon>Methanobacteriati</taxon>
        <taxon>Methanobacteriota</taxon>
        <taxon>Stenosarchaea group</taxon>
        <taxon>Halobacteria</taxon>
        <taxon>Halobacteriales</taxon>
        <taxon>Natrialbaceae</taxon>
        <taxon>Natrinema</taxon>
    </lineage>
</organism>
<name>A0AAF0T8H1_9EURY</name>
<reference evidence="1 2" key="1">
    <citation type="submission" date="2022-07" db="EMBL/GenBank/DDBJ databases">
        <title>Two temperate virus in Haloterrigena jeotgali A29.</title>
        <authorList>
            <person name="Deng X."/>
        </authorList>
    </citation>
    <scope>NUCLEOTIDE SEQUENCE [LARGE SCALE GENOMIC DNA]</scope>
    <source>
        <strain evidence="1 2">A29</strain>
        <plasmid evidence="1 2">unnamed2</plasmid>
    </source>
</reference>
<dbReference type="EMBL" id="CP101875">
    <property type="protein sequence ID" value="WMT10339.1"/>
    <property type="molecule type" value="Genomic_DNA"/>
</dbReference>
<keyword evidence="2" id="KW-1185">Reference proteome</keyword>
<sequence>MHEDTAQQWETIGRCLLYTELVHDVYERFEETLYDVAEDILNGEELTEGHLKQLVWMLEEFLHLIRECIVPLIDSGDDWGTVFQLANYPNDLEQ</sequence>